<gene>
    <name evidence="3" type="ORF">ASAP_2464</name>
</gene>
<keyword evidence="1" id="KW-0472">Membrane</keyword>
<dbReference type="EMBL" id="CBLX010000018">
    <property type="protein sequence ID" value="CDG40509.1"/>
    <property type="molecule type" value="Genomic_DNA"/>
</dbReference>
<dbReference type="GO" id="GO:0016787">
    <property type="term" value="F:hydrolase activity"/>
    <property type="evidence" value="ECO:0007669"/>
    <property type="project" value="InterPro"/>
</dbReference>
<evidence type="ECO:0000313" key="3">
    <source>
        <dbReference type="EMBL" id="CDG40509.1"/>
    </source>
</evidence>
<dbReference type="InterPro" id="IPR004843">
    <property type="entry name" value="Calcineurin-like_PHP"/>
</dbReference>
<dbReference type="InterPro" id="IPR029052">
    <property type="entry name" value="Metallo-depent_PP-like"/>
</dbReference>
<feature type="transmembrane region" description="Helical" evidence="1">
    <location>
        <begin position="48"/>
        <end position="67"/>
    </location>
</feature>
<keyword evidence="1" id="KW-0812">Transmembrane</keyword>
<dbReference type="CDD" id="cd07385">
    <property type="entry name" value="MPP_YkuE_C"/>
    <property type="match status" value="1"/>
</dbReference>
<protein>
    <submittedName>
        <fullName evidence="3">Phosphoesterase</fullName>
    </submittedName>
</protein>
<dbReference type="SUPFAM" id="SSF56300">
    <property type="entry name" value="Metallo-dependent phosphatases"/>
    <property type="match status" value="1"/>
</dbReference>
<keyword evidence="1" id="KW-1133">Transmembrane helix</keyword>
<reference evidence="3 4" key="1">
    <citation type="journal article" date="2014" name="Genome Biol. Evol.">
        <title>Acetic acid bacteria genomes reveal functional traits for adaptation to life in insect guts.</title>
        <authorList>
            <person name="Chouaia B."/>
            <person name="Gaiarsa S."/>
            <person name="Crotti E."/>
            <person name="Comandatore F."/>
            <person name="Degli Esposti M."/>
            <person name="Ricci I."/>
            <person name="Alma A."/>
            <person name="Favia G."/>
            <person name="Bandi C."/>
            <person name="Daffonchio D."/>
        </authorList>
    </citation>
    <scope>NUCLEOTIDE SEQUENCE [LARGE SCALE GENOMIC DNA]</scope>
    <source>
        <strain evidence="3 4">SF2.1</strain>
    </source>
</reference>
<dbReference type="PANTHER" id="PTHR31302:SF0">
    <property type="entry name" value="TRANSMEMBRANE PROTEIN WITH METALLOPHOSPHOESTERASE DOMAIN"/>
    <property type="match status" value="1"/>
</dbReference>
<evidence type="ECO:0000256" key="1">
    <source>
        <dbReference type="SAM" id="Phobius"/>
    </source>
</evidence>
<organism evidence="3 4">
    <name type="scientific">Asaia bogorensis</name>
    <dbReference type="NCBI Taxonomy" id="91915"/>
    <lineage>
        <taxon>Bacteria</taxon>
        <taxon>Pseudomonadati</taxon>
        <taxon>Pseudomonadota</taxon>
        <taxon>Alphaproteobacteria</taxon>
        <taxon>Acetobacterales</taxon>
        <taxon>Acetobacteraceae</taxon>
        <taxon>Asaia</taxon>
    </lineage>
</organism>
<name>A0A060QH70_9PROT</name>
<dbReference type="PANTHER" id="PTHR31302">
    <property type="entry name" value="TRANSMEMBRANE PROTEIN WITH METALLOPHOSPHOESTERASE DOMAIN-RELATED"/>
    <property type="match status" value="1"/>
</dbReference>
<accession>A0A060QH70</accession>
<dbReference type="Pfam" id="PF00149">
    <property type="entry name" value="Metallophos"/>
    <property type="match status" value="1"/>
</dbReference>
<dbReference type="Proteomes" id="UP000027583">
    <property type="component" value="Unassembled WGS sequence"/>
</dbReference>
<evidence type="ECO:0000313" key="4">
    <source>
        <dbReference type="Proteomes" id="UP000027583"/>
    </source>
</evidence>
<feature type="transmembrane region" description="Helical" evidence="1">
    <location>
        <begin position="73"/>
        <end position="89"/>
    </location>
</feature>
<evidence type="ECO:0000259" key="2">
    <source>
        <dbReference type="Pfam" id="PF00149"/>
    </source>
</evidence>
<sequence length="419" mass="45248">MQPHPSAKAEGFFDAPFPMVLKVARHRENLLPCGSVACYGPIFRIICLLRPFIFGTLFVVVILNWLWPLPLALPVKLAAIILIVGAALFHQWSRLSSGSVFAPEMPRPVVILFNWAFGALMFVTVGQILVDSVAALLALVQWHGIVIGTIPRVAIGGLAALLSALGVWNAVRVPPVRHETVSIAGLDPAFDGYRIAQLTDLHITRVFPRRWAEEVVSRTNAIGADLIVVTGDFIDGSVAMRRDDVAPLAQLAAPDGLMACPGNHEYFFDYREWMQHIGSLGFHMLLNTHRLITRNGASLVVAGVTDHSAAGHGEARPDLAAALAGRPEGVPVILLDHQPGGAREAAAQGVALQLSGHTHGGMIYGLDRMVARGNNGFVSRRYEIGTMTLYVSNGTGIWPGFALRLGRPSEITCFHLRSA</sequence>
<dbReference type="InterPro" id="IPR051158">
    <property type="entry name" value="Metallophosphoesterase_sf"/>
</dbReference>
<comment type="caution">
    <text evidence="3">The sequence shown here is derived from an EMBL/GenBank/DDBJ whole genome shotgun (WGS) entry which is preliminary data.</text>
</comment>
<dbReference type="Gene3D" id="3.60.21.10">
    <property type="match status" value="1"/>
</dbReference>
<feature type="transmembrane region" description="Helical" evidence="1">
    <location>
        <begin position="142"/>
        <end position="168"/>
    </location>
</feature>
<feature type="domain" description="Calcineurin-like phosphoesterase" evidence="2">
    <location>
        <begin position="194"/>
        <end position="360"/>
    </location>
</feature>
<proteinExistence type="predicted"/>
<dbReference type="eggNOG" id="COG1408">
    <property type="taxonomic scope" value="Bacteria"/>
</dbReference>
<dbReference type="AlphaFoldDB" id="A0A060QH70"/>
<reference evidence="3 4" key="2">
    <citation type="journal article" date="2014" name="PLoS ONE">
        <title>Evolution of mitochondria reconstructed from the energy metabolism of living bacteria.</title>
        <authorList>
            <person name="Degli Esposti M."/>
            <person name="Chouaia B."/>
            <person name="Comandatore F."/>
            <person name="Crotti E."/>
            <person name="Sassera D."/>
            <person name="Lievens P.M."/>
            <person name="Daffonchio D."/>
            <person name="Bandi C."/>
        </authorList>
    </citation>
    <scope>NUCLEOTIDE SEQUENCE [LARGE SCALE GENOMIC DNA]</scope>
    <source>
        <strain evidence="3 4">SF2.1</strain>
    </source>
</reference>
<feature type="transmembrane region" description="Helical" evidence="1">
    <location>
        <begin position="109"/>
        <end position="130"/>
    </location>
</feature>